<evidence type="ECO:0000313" key="1">
    <source>
        <dbReference type="EMBL" id="ANB73630.1"/>
    </source>
</evidence>
<dbReference type="AlphaFoldDB" id="A0A160FM08"/>
<dbReference type="EMBL" id="CP014578">
    <property type="protein sequence ID" value="ANB73630.1"/>
    <property type="molecule type" value="Genomic_DNA"/>
</dbReference>
<reference evidence="1 2" key="1">
    <citation type="journal article" date="2016" name="Gene">
        <title>PacBio SMRT assembly of a complex multi-replicon genome reveals chlorocatechol degradative operon in a region of genome plasticity.</title>
        <authorList>
            <person name="Ricker N."/>
            <person name="Shen S.Y."/>
            <person name="Goordial J."/>
            <person name="Jin S."/>
            <person name="Fulthorpe R.R."/>
        </authorList>
    </citation>
    <scope>NUCLEOTIDE SEQUENCE [LARGE SCALE GENOMIC DNA]</scope>
    <source>
        <strain evidence="1 2">OLGA172</strain>
    </source>
</reference>
<dbReference type="Proteomes" id="UP000076852">
    <property type="component" value="Chromosome 1"/>
</dbReference>
<dbReference type="KEGG" id="buz:AYM40_15640"/>
<accession>A0A160FM08</accession>
<protein>
    <submittedName>
        <fullName evidence="1">Uncharacterized protein</fullName>
    </submittedName>
</protein>
<evidence type="ECO:0000313" key="2">
    <source>
        <dbReference type="Proteomes" id="UP000076852"/>
    </source>
</evidence>
<sequence length="335" mass="36850">MTTTSNTESRFFYHSFPRRQDKAGRTAVDQGLCILEGIRDFGILLTPEVIRWQTQVQHGDRGFVERVQRRACFTELAPSELPGHAETFGSFTLEFGYDTIRALGALPVTYVPKGERNASDGSMLGTELATTLLKAQAIVNVMAAGEMSRVTMPYQGEDVSPEMFVFKTLKSRNFTVTSERDVASPEAKWAGTWASLAGTLDFLVNLFYPADDVRPNHAGDLKYYRQREWRIVGRMDCDGEEVVRELSPDAVARMLAVDPAYFGKPPRNSYDDKNVAELTMAHTGIGGKSILQLASRILVPEEALGRARKIVAGIPGCGAVDVHPEKVTAPSVNGS</sequence>
<proteinExistence type="predicted"/>
<name>A0A160FM08_9BURK</name>
<gene>
    <name evidence="1" type="ORF">AYM40_15640</name>
</gene>
<organism evidence="1 2">
    <name type="scientific">Paraburkholderia phytofirmans OLGA172</name>
    <dbReference type="NCBI Taxonomy" id="1417228"/>
    <lineage>
        <taxon>Bacteria</taxon>
        <taxon>Pseudomonadati</taxon>
        <taxon>Pseudomonadota</taxon>
        <taxon>Betaproteobacteria</taxon>
        <taxon>Burkholderiales</taxon>
        <taxon>Burkholderiaceae</taxon>
        <taxon>Paraburkholderia</taxon>
    </lineage>
</organism>
<keyword evidence="2" id="KW-1185">Reference proteome</keyword>